<accession>A0A5M3XY05</accession>
<proteinExistence type="predicted"/>
<dbReference type="RefSeq" id="WP_170321971.1">
    <property type="nucleotide sequence ID" value="NZ_BAAAHM010000024.1"/>
</dbReference>
<comment type="caution">
    <text evidence="1">The sequence shown here is derived from an EMBL/GenBank/DDBJ whole genome shotgun (WGS) entry which is preliminary data.</text>
</comment>
<dbReference type="AlphaFoldDB" id="A0A5M3XY05"/>
<gene>
    <name evidence="1" type="ORF">Aple_089330</name>
</gene>
<sequence length="258" mass="28433">MLIRADSLETAYTSLAGDPGALAAHVQGYLPPEVCDRARGHVVPLLLENSFQRIYRSQVRAFTEAISRDVHAEEGYLEQATEVLRAMRLAFLPFASPADMFRADLDEVAPHGATLLRFGGRPLVFGMMRSWESDMEALPHFDIIQEATPAFGSTFQFSEQFGVNIYTEGPRHGGELLVWDKKLGDLVGAGYTAQDGTYGFDRERLPPPDVVIQPRTGDLVIVRSTRLHAVNKTIAGRRVSVSGFLGVGASRESIKLWS</sequence>
<organism evidence="1 2">
    <name type="scientific">Acrocarpospora pleiomorpha</name>
    <dbReference type="NCBI Taxonomy" id="90975"/>
    <lineage>
        <taxon>Bacteria</taxon>
        <taxon>Bacillati</taxon>
        <taxon>Actinomycetota</taxon>
        <taxon>Actinomycetes</taxon>
        <taxon>Streptosporangiales</taxon>
        <taxon>Streptosporangiaceae</taxon>
        <taxon>Acrocarpospora</taxon>
    </lineage>
</organism>
<dbReference type="EMBL" id="BLAF01000078">
    <property type="protein sequence ID" value="GES26034.1"/>
    <property type="molecule type" value="Genomic_DNA"/>
</dbReference>
<protein>
    <submittedName>
        <fullName evidence="1">Uncharacterized protein</fullName>
    </submittedName>
</protein>
<evidence type="ECO:0000313" key="2">
    <source>
        <dbReference type="Proteomes" id="UP000377595"/>
    </source>
</evidence>
<evidence type="ECO:0000313" key="1">
    <source>
        <dbReference type="EMBL" id="GES26034.1"/>
    </source>
</evidence>
<name>A0A5M3XY05_9ACTN</name>
<dbReference type="Proteomes" id="UP000377595">
    <property type="component" value="Unassembled WGS sequence"/>
</dbReference>
<reference evidence="1 2" key="1">
    <citation type="submission" date="2019-10" db="EMBL/GenBank/DDBJ databases">
        <title>Whole genome shotgun sequence of Acrocarpospora pleiomorpha NBRC 16267.</title>
        <authorList>
            <person name="Ichikawa N."/>
            <person name="Kimura A."/>
            <person name="Kitahashi Y."/>
            <person name="Komaki H."/>
            <person name="Oguchi A."/>
        </authorList>
    </citation>
    <scope>NUCLEOTIDE SEQUENCE [LARGE SCALE GENOMIC DNA]</scope>
    <source>
        <strain evidence="1 2">NBRC 16267</strain>
    </source>
</reference>
<dbReference type="Gene3D" id="2.60.120.620">
    <property type="entry name" value="q2cbj1_9rhob like domain"/>
    <property type="match status" value="1"/>
</dbReference>
<keyword evidence="2" id="KW-1185">Reference proteome</keyword>